<keyword evidence="10 16" id="KW-0853">WD repeat</keyword>
<evidence type="ECO:0000256" key="14">
    <source>
        <dbReference type="ARBA" id="ARBA00023136"/>
    </source>
</evidence>
<keyword evidence="9" id="KW-0597">Phosphoprotein</keyword>
<dbReference type="Gene3D" id="1.25.40.500">
    <property type="entry name" value="TFIID subunit TAF5, NTD2 domain"/>
    <property type="match status" value="1"/>
</dbReference>
<evidence type="ECO:0000256" key="10">
    <source>
        <dbReference type="ARBA" id="ARBA00022574"/>
    </source>
</evidence>
<dbReference type="CDD" id="cd07627">
    <property type="entry name" value="BAR_Vps5p"/>
    <property type="match status" value="1"/>
</dbReference>
<dbReference type="PANTHER" id="PTHR19879">
    <property type="entry name" value="TRANSCRIPTION INITIATION FACTOR TFIID"/>
    <property type="match status" value="1"/>
</dbReference>
<dbReference type="Pfam" id="PF00787">
    <property type="entry name" value="PX"/>
    <property type="match status" value="1"/>
</dbReference>
<dbReference type="FunFam" id="3.30.1520.10:FF:000013">
    <property type="entry name" value="Putative Sorting nexin 3"/>
    <property type="match status" value="1"/>
</dbReference>
<feature type="region of interest" description="Disordered" evidence="18">
    <location>
        <begin position="694"/>
        <end position="717"/>
    </location>
</feature>
<dbReference type="InterPro" id="IPR027267">
    <property type="entry name" value="AH/BAR_dom_sf"/>
</dbReference>
<comment type="caution">
    <text evidence="20">The sequence shown here is derived from an EMBL/GenBank/DDBJ whole genome shotgun (WGS) entry which is preliminary data.</text>
</comment>
<dbReference type="SUPFAM" id="SSF64268">
    <property type="entry name" value="PX domain"/>
    <property type="match status" value="1"/>
</dbReference>
<feature type="coiled-coil region" evidence="17">
    <location>
        <begin position="1258"/>
        <end position="1285"/>
    </location>
</feature>
<dbReference type="GO" id="GO:0030904">
    <property type="term" value="C:retromer complex"/>
    <property type="evidence" value="ECO:0007669"/>
    <property type="project" value="UniProtKB-ARBA"/>
</dbReference>
<dbReference type="GO" id="GO:0005768">
    <property type="term" value="C:endosome"/>
    <property type="evidence" value="ECO:0007669"/>
    <property type="project" value="UniProtKB-ARBA"/>
</dbReference>
<feature type="region of interest" description="Disordered" evidence="18">
    <location>
        <begin position="63"/>
        <end position="86"/>
    </location>
</feature>
<feature type="compositionally biased region" description="Gly residues" evidence="18">
    <location>
        <begin position="21"/>
        <end position="31"/>
    </location>
</feature>
<dbReference type="CDD" id="cd00200">
    <property type="entry name" value="WD40"/>
    <property type="match status" value="1"/>
</dbReference>
<dbReference type="InterPro" id="IPR036871">
    <property type="entry name" value="PX_dom_sf"/>
</dbReference>
<dbReference type="Pfam" id="PF04494">
    <property type="entry name" value="TFIID_NTD2"/>
    <property type="match status" value="1"/>
</dbReference>
<evidence type="ECO:0000256" key="16">
    <source>
        <dbReference type="PROSITE-ProRule" id="PRU00221"/>
    </source>
</evidence>
<dbReference type="InterPro" id="IPR037264">
    <property type="entry name" value="TFIID_NTD2_sf"/>
</dbReference>
<evidence type="ECO:0000313" key="21">
    <source>
        <dbReference type="Proteomes" id="UP001239445"/>
    </source>
</evidence>
<evidence type="ECO:0000256" key="3">
    <source>
        <dbReference type="ARBA" id="ARBA00004496"/>
    </source>
</evidence>
<evidence type="ECO:0000259" key="19">
    <source>
        <dbReference type="PROSITE" id="PS50195"/>
    </source>
</evidence>
<keyword evidence="15" id="KW-0539">Nucleus</keyword>
<dbReference type="PANTHER" id="PTHR19879:SF1">
    <property type="entry name" value="CANNONBALL-RELATED"/>
    <property type="match status" value="1"/>
</dbReference>
<dbReference type="GO" id="GO:0035091">
    <property type="term" value="F:phosphatidylinositol binding"/>
    <property type="evidence" value="ECO:0007669"/>
    <property type="project" value="InterPro"/>
</dbReference>
<dbReference type="InterPro" id="IPR006594">
    <property type="entry name" value="LisH"/>
</dbReference>
<evidence type="ECO:0000256" key="6">
    <source>
        <dbReference type="ARBA" id="ARBA00010883"/>
    </source>
</evidence>
<feature type="compositionally biased region" description="Basic and acidic residues" evidence="18">
    <location>
        <begin position="1364"/>
        <end position="1375"/>
    </location>
</feature>
<feature type="domain" description="PX" evidence="19">
    <location>
        <begin position="970"/>
        <end position="1087"/>
    </location>
</feature>
<keyword evidence="17" id="KW-0175">Coiled coil</keyword>
<comment type="similarity">
    <text evidence="6">Belongs to the sorting nexin family.</text>
</comment>
<keyword evidence="14" id="KW-0472">Membrane</keyword>
<dbReference type="GO" id="GO:0005794">
    <property type="term" value="C:Golgi apparatus"/>
    <property type="evidence" value="ECO:0007669"/>
    <property type="project" value="UniProtKB-SubCell"/>
</dbReference>
<evidence type="ECO:0000256" key="15">
    <source>
        <dbReference type="ARBA" id="ARBA00023242"/>
    </source>
</evidence>
<dbReference type="SUPFAM" id="SSF160897">
    <property type="entry name" value="Taf5 N-terminal domain-like"/>
    <property type="match status" value="1"/>
</dbReference>
<dbReference type="PROSITE" id="PS50082">
    <property type="entry name" value="WD_REPEATS_2"/>
    <property type="match status" value="3"/>
</dbReference>
<feature type="compositionally biased region" description="Low complexity" evidence="18">
    <location>
        <begin position="823"/>
        <end position="852"/>
    </location>
</feature>
<dbReference type="CDD" id="cd08044">
    <property type="entry name" value="TAF5_NTD2"/>
    <property type="match status" value="1"/>
</dbReference>
<dbReference type="InterPro" id="IPR035803">
    <property type="entry name" value="BAR_Vps5"/>
</dbReference>
<feature type="compositionally biased region" description="Polar residues" evidence="18">
    <location>
        <begin position="810"/>
        <end position="822"/>
    </location>
</feature>
<dbReference type="Pfam" id="PF00400">
    <property type="entry name" value="WD40"/>
    <property type="match status" value="5"/>
</dbReference>
<dbReference type="PROSITE" id="PS50195">
    <property type="entry name" value="PX"/>
    <property type="match status" value="1"/>
</dbReference>
<evidence type="ECO:0000256" key="18">
    <source>
        <dbReference type="SAM" id="MobiDB-lite"/>
    </source>
</evidence>
<dbReference type="SMART" id="SM00312">
    <property type="entry name" value="PX"/>
    <property type="match status" value="1"/>
</dbReference>
<evidence type="ECO:0000256" key="9">
    <source>
        <dbReference type="ARBA" id="ARBA00022553"/>
    </source>
</evidence>
<dbReference type="GO" id="GO:0042147">
    <property type="term" value="P:retrograde transport, endosome to Golgi"/>
    <property type="evidence" value="ECO:0007669"/>
    <property type="project" value="UniProtKB-ARBA"/>
</dbReference>
<dbReference type="GO" id="GO:0016251">
    <property type="term" value="F:RNA polymerase II general transcription initiation factor activity"/>
    <property type="evidence" value="ECO:0007669"/>
    <property type="project" value="TreeGrafter"/>
</dbReference>
<evidence type="ECO:0000256" key="11">
    <source>
        <dbReference type="ARBA" id="ARBA00022737"/>
    </source>
</evidence>
<dbReference type="InterPro" id="IPR015943">
    <property type="entry name" value="WD40/YVTN_repeat-like_dom_sf"/>
</dbReference>
<evidence type="ECO:0000256" key="12">
    <source>
        <dbReference type="ARBA" id="ARBA00022927"/>
    </source>
</evidence>
<feature type="region of interest" description="Disordered" evidence="18">
    <location>
        <begin position="1"/>
        <end position="43"/>
    </location>
</feature>
<feature type="compositionally biased region" description="Basic and acidic residues" evidence="18">
    <location>
        <begin position="75"/>
        <end position="85"/>
    </location>
</feature>
<feature type="region of interest" description="Disordered" evidence="18">
    <location>
        <begin position="782"/>
        <end position="965"/>
    </location>
</feature>
<dbReference type="PROSITE" id="PS50294">
    <property type="entry name" value="WD_REPEATS_REGION"/>
    <property type="match status" value="2"/>
</dbReference>
<dbReference type="GO" id="GO:0005829">
    <property type="term" value="C:cytosol"/>
    <property type="evidence" value="ECO:0007669"/>
    <property type="project" value="GOC"/>
</dbReference>
<accession>A0AAJ0F9V5</accession>
<name>A0AAJ0F9V5_9PEZI</name>
<evidence type="ECO:0000256" key="4">
    <source>
        <dbReference type="ARBA" id="ARBA00004555"/>
    </source>
</evidence>
<dbReference type="FunFam" id="1.20.1270.60:FF:000022">
    <property type="entry name" value="Sorting nexin 3 protein"/>
    <property type="match status" value="1"/>
</dbReference>
<keyword evidence="7" id="KW-0813">Transport</keyword>
<dbReference type="PROSITE" id="PS00678">
    <property type="entry name" value="WD_REPEATS_1"/>
    <property type="match status" value="1"/>
</dbReference>
<dbReference type="GO" id="GO:0006367">
    <property type="term" value="P:transcription initiation at RNA polymerase II promoter"/>
    <property type="evidence" value="ECO:0007669"/>
    <property type="project" value="TreeGrafter"/>
</dbReference>
<reference evidence="20" key="1">
    <citation type="submission" date="2023-06" db="EMBL/GenBank/DDBJ databases">
        <title>Genome-scale phylogeny and comparative genomics of the fungal order Sordariales.</title>
        <authorList>
            <consortium name="Lawrence Berkeley National Laboratory"/>
            <person name="Hensen N."/>
            <person name="Bonometti L."/>
            <person name="Westerberg I."/>
            <person name="Brannstrom I.O."/>
            <person name="Guillou S."/>
            <person name="Cros-Aarteil S."/>
            <person name="Calhoun S."/>
            <person name="Haridas S."/>
            <person name="Kuo A."/>
            <person name="Mondo S."/>
            <person name="Pangilinan J."/>
            <person name="Riley R."/>
            <person name="Labutti K."/>
            <person name="Andreopoulos B."/>
            <person name="Lipzen A."/>
            <person name="Chen C."/>
            <person name="Yanf M."/>
            <person name="Daum C."/>
            <person name="Ng V."/>
            <person name="Clum A."/>
            <person name="Steindorff A."/>
            <person name="Ohm R."/>
            <person name="Martin F."/>
            <person name="Silar P."/>
            <person name="Natvig D."/>
            <person name="Lalanne C."/>
            <person name="Gautier V."/>
            <person name="Ament-Velasquez S.L."/>
            <person name="Kruys A."/>
            <person name="Hutchinson M.I."/>
            <person name="Powell A.J."/>
            <person name="Barry K."/>
            <person name="Miller A.N."/>
            <person name="Grigoriev I.V."/>
            <person name="Debuchy R."/>
            <person name="Gladieux P."/>
            <person name="Thoren M.H."/>
            <person name="Johannesson H."/>
        </authorList>
    </citation>
    <scope>NUCLEOTIDE SEQUENCE</scope>
    <source>
        <strain evidence="20">PSN4</strain>
    </source>
</reference>
<gene>
    <name evidence="20" type="ORF">QBC47DRAFT_355825</name>
</gene>
<dbReference type="InterPro" id="IPR001683">
    <property type="entry name" value="PX_dom"/>
</dbReference>
<dbReference type="Pfam" id="PF08513">
    <property type="entry name" value="LisH"/>
    <property type="match status" value="1"/>
</dbReference>
<organism evidence="20 21">
    <name type="scientific">Echria macrotheca</name>
    <dbReference type="NCBI Taxonomy" id="438768"/>
    <lineage>
        <taxon>Eukaryota</taxon>
        <taxon>Fungi</taxon>
        <taxon>Dikarya</taxon>
        <taxon>Ascomycota</taxon>
        <taxon>Pezizomycotina</taxon>
        <taxon>Sordariomycetes</taxon>
        <taxon>Sordariomycetidae</taxon>
        <taxon>Sordariales</taxon>
        <taxon>Schizotheciaceae</taxon>
        <taxon>Echria</taxon>
    </lineage>
</organism>
<evidence type="ECO:0000313" key="20">
    <source>
        <dbReference type="EMBL" id="KAK1760661.1"/>
    </source>
</evidence>
<feature type="repeat" description="WD" evidence="16">
    <location>
        <begin position="570"/>
        <end position="611"/>
    </location>
</feature>
<sequence length="1375" mass="149747">MSNAGGQGPAPPTGGAPQSAGGAGTSGGAGGSNNPPAPSAQNLNQIVTDYLKKKGFTRTEAIFRQETSNLGPDGRPARGSEDNGPKKYLRGFTLLRDWIDNNLDIYKFELRKLIWPVFAYSYIELVSQGYTDEAKTLITTLRPQLQDFYGEQLNILATVTLPQHIRENPTIKLYRENKYRIPLNQSLSGNLFHFLEREAESGGAIITYILQTYCQVDVSARGPIEPFSFETLSRRLQNADLDEIDAQEGIPGVFTGLTNKDLLDPSAPLKLGPLPMEPELRDDVRAELEEEDQLHPPADGRPTLVEEFDRKIKREESADVPSRADLPLPPSRARDVIMEMQKVRENRDRFRIEGRTGGIGVAVSACIFTFHNSQGVMEFSNDHQLIAIGTTDSYIRVWSADGKPLKSKLASEKDLKVNNRKLIGHSGPVYGLSFSDSIANMERNIYAAENEAKPDTNTKLLLSSSADGHIRLWCLETWTCLCVYKGFDGPVFRVLWGPHGHYFAAGGWDKTVRVFVQDHASAVRLLVGHDTSISAIAWHPNGTYVFSASDEADKTIRMWSVVTGSCVRIFTGHVDYISSMQCSPNGKLLASGDIGGNIFLWDIEKGTRIKRLRGHGKGGISSLSFSAESNVLSSGGLDCTVRIWDVELPADPAKANPLVNPSVQVAQQSDGAAITGDSIAVGGSGDSRSITVGGQAPTSSGANTAGAGVGTGGSGPLKKKVKEVQVTPDQISAFPTKKTPVRKVLFTRMNLVVVGVLMSITVLPSTSLFALSSSLLRGIDNPSAPAQSPSPVTMEDPWADSAGSTAHDAPSSQTDESQASGVSSSLTPSSSSASAAAPASSSSTPTARASRLTPRRLVAQPTRLQAVEDDPLGPLGASDAGTPPLGAPPVPPVKEQLPLRTTLPPSAAAGGGGIRRQGPPDPHRIDDDDVPYATQQAAGPRQPPPVQPAQPSPVRSSMHPSVSLEQAAKPSFHITVGDPHKVGDLTSSHIVYSVRTKTTSKGYKQPEFEVKRRYRDFLWLYNTLHANNPGVVVPPPPEKQAVGRFESNFVESRRAALEKMLNKTAAHPTLQHDADLKLFLESDAFNVDVKHKERKEPNLGESKSVLSTFGINVGSTNKFVEQDDWFHDRRVYLDALENQLKALLKAMDSMVAQRKAMAEAAGDFSASLHALSTVELSPTLSGPLDALSELQITIRDVYDRQAQQDVLTFGIIIEEYIRLIGSVKQAFTQRQKAFHSWSSAESELQKRKTSQDKLLRQGKSQQDRLNQVNAEVADAERKVHQARLLFEDMGRLMRAELDRFEREKVEDFKSGVETFLESAVEAQKELIEKWETFLMQLDAEDDETVFYRPPVIEGSKPAGNTAVDRARARIDEDSD</sequence>
<dbReference type="Proteomes" id="UP001239445">
    <property type="component" value="Unassembled WGS sequence"/>
</dbReference>
<dbReference type="GO" id="GO:0015031">
    <property type="term" value="P:protein transport"/>
    <property type="evidence" value="ECO:0007669"/>
    <property type="project" value="UniProtKB-KW"/>
</dbReference>
<dbReference type="Gene3D" id="2.130.10.10">
    <property type="entry name" value="YVTN repeat-like/Quinoprotein amine dehydrogenase"/>
    <property type="match status" value="2"/>
</dbReference>
<dbReference type="InterPro" id="IPR001680">
    <property type="entry name" value="WD40_rpt"/>
</dbReference>
<keyword evidence="13" id="KW-0333">Golgi apparatus</keyword>
<evidence type="ECO:0000256" key="7">
    <source>
        <dbReference type="ARBA" id="ARBA00022448"/>
    </source>
</evidence>
<feature type="repeat" description="WD" evidence="16">
    <location>
        <begin position="620"/>
        <end position="647"/>
    </location>
</feature>
<dbReference type="SUPFAM" id="SSF50978">
    <property type="entry name" value="WD40 repeat-like"/>
    <property type="match status" value="1"/>
</dbReference>
<evidence type="ECO:0000256" key="1">
    <source>
        <dbReference type="ARBA" id="ARBA00004123"/>
    </source>
</evidence>
<evidence type="ECO:0000256" key="13">
    <source>
        <dbReference type="ARBA" id="ARBA00023034"/>
    </source>
</evidence>
<comment type="similarity">
    <text evidence="5">Belongs to the WD repeat TAF5 family.</text>
</comment>
<keyword evidence="11" id="KW-0677">Repeat</keyword>
<dbReference type="Gene3D" id="1.20.1270.60">
    <property type="entry name" value="Arfaptin homology (AH) domain/BAR domain"/>
    <property type="match status" value="1"/>
</dbReference>
<evidence type="ECO:0000256" key="8">
    <source>
        <dbReference type="ARBA" id="ARBA00022490"/>
    </source>
</evidence>
<dbReference type="SUPFAM" id="SSF103657">
    <property type="entry name" value="BAR/IMD domain-like"/>
    <property type="match status" value="1"/>
</dbReference>
<dbReference type="GO" id="GO:0005669">
    <property type="term" value="C:transcription factor TFIID complex"/>
    <property type="evidence" value="ECO:0007669"/>
    <property type="project" value="TreeGrafter"/>
</dbReference>
<evidence type="ECO:0000256" key="2">
    <source>
        <dbReference type="ARBA" id="ARBA00004287"/>
    </source>
</evidence>
<evidence type="ECO:0000256" key="17">
    <source>
        <dbReference type="SAM" id="Coils"/>
    </source>
</evidence>
<proteinExistence type="inferred from homology"/>
<dbReference type="PROSITE" id="PS50896">
    <property type="entry name" value="LISH"/>
    <property type="match status" value="1"/>
</dbReference>
<comment type="subcellular location">
    <subcellularLocation>
        <location evidence="3">Cytoplasm</location>
    </subcellularLocation>
    <subcellularLocation>
        <location evidence="4">Golgi apparatus</location>
    </subcellularLocation>
    <subcellularLocation>
        <location evidence="2">Membrane</location>
        <topology evidence="2">Peripheral membrane protein</topology>
        <orientation evidence="2">Cytoplasmic side</orientation>
    </subcellularLocation>
    <subcellularLocation>
        <location evidence="1">Nucleus</location>
    </subcellularLocation>
</comment>
<dbReference type="InterPro" id="IPR036322">
    <property type="entry name" value="WD40_repeat_dom_sf"/>
</dbReference>
<feature type="region of interest" description="Disordered" evidence="18">
    <location>
        <begin position="1349"/>
        <end position="1375"/>
    </location>
</feature>
<keyword evidence="12" id="KW-0653">Protein transport</keyword>
<dbReference type="InterPro" id="IPR007582">
    <property type="entry name" value="TFIID_NTD2"/>
</dbReference>
<protein>
    <submittedName>
        <fullName evidence="20">Vps5 C terminal like-domain-containing protein</fullName>
    </submittedName>
</protein>
<dbReference type="Pfam" id="PF09325">
    <property type="entry name" value="Vps5"/>
    <property type="match status" value="1"/>
</dbReference>
<dbReference type="InterPro" id="IPR019775">
    <property type="entry name" value="WD40_repeat_CS"/>
</dbReference>
<keyword evidence="21" id="KW-1185">Reference proteome</keyword>
<evidence type="ECO:0000256" key="5">
    <source>
        <dbReference type="ARBA" id="ARBA00009435"/>
    </source>
</evidence>
<dbReference type="SMART" id="SM00320">
    <property type="entry name" value="WD40"/>
    <property type="match status" value="6"/>
</dbReference>
<feature type="repeat" description="WD" evidence="16">
    <location>
        <begin position="526"/>
        <end position="569"/>
    </location>
</feature>
<keyword evidence="8" id="KW-0963">Cytoplasm</keyword>
<dbReference type="Gene3D" id="3.30.1520.10">
    <property type="entry name" value="Phox-like domain"/>
    <property type="match status" value="1"/>
</dbReference>
<feature type="compositionally biased region" description="Pro residues" evidence="18">
    <location>
        <begin position="941"/>
        <end position="951"/>
    </location>
</feature>
<dbReference type="InterPro" id="IPR015404">
    <property type="entry name" value="Vps5_C"/>
</dbReference>
<dbReference type="EMBL" id="MU839827">
    <property type="protein sequence ID" value="KAK1760661.1"/>
    <property type="molecule type" value="Genomic_DNA"/>
</dbReference>